<evidence type="ECO:0000256" key="1">
    <source>
        <dbReference type="SAM" id="MobiDB-lite"/>
    </source>
</evidence>
<organism evidence="3 4">
    <name type="scientific">Aeromonas rivipollensis</name>
    <dbReference type="NCBI Taxonomy" id="948519"/>
    <lineage>
        <taxon>Bacteria</taxon>
        <taxon>Pseudomonadati</taxon>
        <taxon>Pseudomonadota</taxon>
        <taxon>Gammaproteobacteria</taxon>
        <taxon>Aeromonadales</taxon>
        <taxon>Aeromonadaceae</taxon>
        <taxon>Aeromonas</taxon>
    </lineage>
</organism>
<evidence type="ECO:0000259" key="2">
    <source>
        <dbReference type="Pfam" id="PF19077"/>
    </source>
</evidence>
<feature type="compositionally biased region" description="Polar residues" evidence="1">
    <location>
        <begin position="55"/>
        <end position="68"/>
    </location>
</feature>
<protein>
    <submittedName>
        <fullName evidence="3">Retention module-containing protein</fullName>
    </submittedName>
</protein>
<feature type="domain" description="Bacterial Ig-like" evidence="2">
    <location>
        <begin position="177"/>
        <end position="253"/>
    </location>
</feature>
<evidence type="ECO:0000313" key="4">
    <source>
        <dbReference type="Proteomes" id="UP000472827"/>
    </source>
</evidence>
<accession>A0ABX0D4G3</accession>
<feature type="region of interest" description="Disordered" evidence="1">
    <location>
        <begin position="237"/>
        <end position="260"/>
    </location>
</feature>
<dbReference type="NCBIfam" id="NF033510">
    <property type="entry name" value="Ca_tandemer"/>
    <property type="match status" value="1"/>
</dbReference>
<dbReference type="InterPro" id="IPR044016">
    <property type="entry name" value="Big_13"/>
</dbReference>
<dbReference type="InterPro" id="IPR013783">
    <property type="entry name" value="Ig-like_fold"/>
</dbReference>
<dbReference type="Gene3D" id="2.60.40.10">
    <property type="entry name" value="Immunoglobulins"/>
    <property type="match status" value="3"/>
</dbReference>
<dbReference type="EMBL" id="JAAILA010000041">
    <property type="protein sequence ID" value="NEX90943.1"/>
    <property type="molecule type" value="Genomic_DNA"/>
</dbReference>
<evidence type="ECO:0000313" key="3">
    <source>
        <dbReference type="EMBL" id="NEX90943.1"/>
    </source>
</evidence>
<reference evidence="3 4" key="1">
    <citation type="submission" date="2020-02" db="EMBL/GenBank/DDBJ databases">
        <title>Genome sequencing of Aeromonas rivipollensis.</title>
        <authorList>
            <person name="Fono-Tamo Ubani E.K."/>
            <person name="Lekota K.E."/>
        </authorList>
    </citation>
    <scope>NUCLEOTIDE SEQUENCE [LARGE SCALE GENOMIC DNA]</scope>
    <source>
        <strain evidence="3 4">G78</strain>
    </source>
</reference>
<dbReference type="NCBIfam" id="TIGR01965">
    <property type="entry name" value="VCBS_repeat"/>
    <property type="match status" value="1"/>
</dbReference>
<sequence length="569" mass="57354">MSSKSIVLDQDVVVTQLQGKVYLVAADGSQTLLSEGDVLPKDAVLRAPEGASFQGGETTFTLSPSNTPESEEPQLAQGDVPDDIAALQQAILAGTDPTQAFEASAAGGAPAAGNVGGVAGASGNGGFITIDRTGDATISTAGFDSANPDDAAPLAEAQDDEDELLDLTAPTITVSAPDNINDSTPTLTGTTDAAPGSTVTLVVTDANGNQQTLITTVNPDGSFSVDVETPLPDGGYDVTASVTDPAGNTGTATDDGSVDSTAPSAPLVEIQDGADNIISANERESGVDIIIRLPADAKVGDRLDVDWNGDGVPDSTSILTTDDINKAQVNLTIPTTDLPNNGPISVDATLTDPAGNTSPKGTDSSMVNAPPLPENDQFSVEEDGTVTINVTSNDADADGDRLTINAINGQAIAEGGSVAINNGTVTLSNGQLVFTPAPDFNGSISFEYTVTDGLHNTTAEVTGTVSPVNDASIIGGADSGRVTEDASNPTLTETGTLSVTDVDGADEAKFVVGNGVASAGALGSLSITEDGAWTYSVDNSKVQYLGEGETKVESFIVQSVDGTTTTVTI</sequence>
<feature type="compositionally biased region" description="Polar residues" evidence="1">
    <location>
        <begin position="240"/>
        <end position="260"/>
    </location>
</feature>
<dbReference type="Pfam" id="PF19077">
    <property type="entry name" value="Big_13"/>
    <property type="match status" value="1"/>
</dbReference>
<dbReference type="InterPro" id="IPR047777">
    <property type="entry name" value="LapA-like_RM"/>
</dbReference>
<feature type="region of interest" description="Disordered" evidence="1">
    <location>
        <begin position="49"/>
        <end position="75"/>
    </location>
</feature>
<dbReference type="Pfam" id="PF17963">
    <property type="entry name" value="Big_9"/>
    <property type="match status" value="1"/>
</dbReference>
<feature type="non-terminal residue" evidence="3">
    <location>
        <position position="569"/>
    </location>
</feature>
<gene>
    <name evidence="3" type="ORF">G4923_19960</name>
</gene>
<comment type="caution">
    <text evidence="3">The sequence shown here is derived from an EMBL/GenBank/DDBJ whole genome shotgun (WGS) entry which is preliminary data.</text>
</comment>
<dbReference type="NCBIfam" id="NF033682">
    <property type="entry name" value="retention_LapA"/>
    <property type="match status" value="1"/>
</dbReference>
<dbReference type="Proteomes" id="UP000472827">
    <property type="component" value="Unassembled WGS sequence"/>
</dbReference>
<feature type="region of interest" description="Disordered" evidence="1">
    <location>
        <begin position="349"/>
        <end position="368"/>
    </location>
</feature>
<proteinExistence type="predicted"/>
<dbReference type="InterPro" id="IPR010221">
    <property type="entry name" value="VCBS_dom"/>
</dbReference>
<name>A0ABX0D4G3_9GAMM</name>
<keyword evidence="4" id="KW-1185">Reference proteome</keyword>
<dbReference type="RefSeq" id="WP_163138098.1">
    <property type="nucleotide sequence ID" value="NZ_JAAILA010000041.1"/>
</dbReference>
<feature type="compositionally biased region" description="Polar residues" evidence="1">
    <location>
        <begin position="354"/>
        <end position="367"/>
    </location>
</feature>